<gene>
    <name evidence="1" type="ORF">ACY05_03585</name>
</gene>
<dbReference type="PANTHER" id="PTHR22916:SF3">
    <property type="entry name" value="UDP-GLCNAC:BETAGAL BETA-1,3-N-ACETYLGLUCOSAMINYLTRANSFERASE-LIKE PROTEIN 1"/>
    <property type="match status" value="1"/>
</dbReference>
<dbReference type="GO" id="GO:0016758">
    <property type="term" value="F:hexosyltransferase activity"/>
    <property type="evidence" value="ECO:0007669"/>
    <property type="project" value="UniProtKB-ARBA"/>
</dbReference>
<evidence type="ECO:0000313" key="2">
    <source>
        <dbReference type="Proteomes" id="UP000243416"/>
    </source>
</evidence>
<accession>A0A656Z7F0</accession>
<comment type="caution">
    <text evidence="1">The sequence shown here is derived from an EMBL/GenBank/DDBJ whole genome shotgun (WGS) entry which is preliminary data.</text>
</comment>
<sequence>MNSPAQVLQNFRALPLPIEEEIVSGWKDSEGRPVVSIACVAYNHENYIRDALKGFLIQKTDFPFEIVIHDDASTDGTAEIIREYEARYPRIIKSICQKENRFSQGRKPIHLMERHFAGEFVAFCDGDDFWCDRNKLSIQAGFLRSNPDVFISSHDAFVIDEKGNIIENSQLPDFQKRDFSGEDLALGKVWLLTLNWMYRNVPIDFAPEQEKVLNGDTFRTSMFGAFGGSHHHADIENSAYRIHAGGVWSMLSEANKMDAQLNTWFWMYRYYKRIGKPAYADAYYRKVVRAILERADWFTLSKEYLFKLFQVKKIKAMVPDNIKTFIKLKLMK</sequence>
<name>A0A656Z7F0_9PROT</name>
<reference evidence="1 2" key="1">
    <citation type="journal article" date="2016" name="ISME J.">
        <title>Integrated multi-omics analyses reveal the biochemical mechanisms and phylogenetic relevance of anaerobic androgen biodegradation in the environment.</title>
        <authorList>
            <person name="Yang F.C."/>
            <person name="Chen Y.L."/>
            <person name="Tang S.L."/>
            <person name="Yu C.P."/>
            <person name="Wang P.H."/>
            <person name="Ismail W."/>
            <person name="Wang C.H."/>
            <person name="Ding J.Y."/>
            <person name="Yang C.Y."/>
            <person name="Yang C.Y."/>
            <person name="Chiang Y.R."/>
        </authorList>
    </citation>
    <scope>NUCLEOTIDE SEQUENCE [LARGE SCALE GENOMIC DNA]</scope>
    <source>
        <strain evidence="1 2">DSM 13999</strain>
    </source>
</reference>
<dbReference type="EMBL" id="LFZK01000002">
    <property type="protein sequence ID" value="KYC28942.1"/>
    <property type="molecule type" value="Genomic_DNA"/>
</dbReference>
<dbReference type="RefSeq" id="WP_067170946.1">
    <property type="nucleotide sequence ID" value="NZ_LFZK01000002.1"/>
</dbReference>
<dbReference type="InterPro" id="IPR029044">
    <property type="entry name" value="Nucleotide-diphossugar_trans"/>
</dbReference>
<keyword evidence="2" id="KW-1185">Reference proteome</keyword>
<evidence type="ECO:0000313" key="1">
    <source>
        <dbReference type="EMBL" id="KYC28942.1"/>
    </source>
</evidence>
<dbReference type="Pfam" id="PF00535">
    <property type="entry name" value="Glycos_transf_2"/>
    <property type="match status" value="1"/>
</dbReference>
<dbReference type="AlphaFoldDB" id="A0A656Z7F0"/>
<dbReference type="Proteomes" id="UP000243416">
    <property type="component" value="Unassembled WGS sequence"/>
</dbReference>
<organism evidence="1 2">
    <name type="scientific">Sterolibacterium denitrificans</name>
    <dbReference type="NCBI Taxonomy" id="157592"/>
    <lineage>
        <taxon>Bacteria</taxon>
        <taxon>Pseudomonadati</taxon>
        <taxon>Pseudomonadota</taxon>
        <taxon>Betaproteobacteria</taxon>
        <taxon>Nitrosomonadales</taxon>
        <taxon>Sterolibacteriaceae</taxon>
        <taxon>Sterolibacterium</taxon>
    </lineage>
</organism>
<dbReference type="OrthoDB" id="433681at2"/>
<dbReference type="InterPro" id="IPR001173">
    <property type="entry name" value="Glyco_trans_2-like"/>
</dbReference>
<protein>
    <submittedName>
        <fullName evidence="1">Uncharacterized protein</fullName>
    </submittedName>
</protein>
<dbReference type="PANTHER" id="PTHR22916">
    <property type="entry name" value="GLYCOSYLTRANSFERASE"/>
    <property type="match status" value="1"/>
</dbReference>
<proteinExistence type="predicted"/>
<dbReference type="SUPFAM" id="SSF53448">
    <property type="entry name" value="Nucleotide-diphospho-sugar transferases"/>
    <property type="match status" value="1"/>
</dbReference>
<dbReference type="Gene3D" id="3.90.550.10">
    <property type="entry name" value="Spore Coat Polysaccharide Biosynthesis Protein SpsA, Chain A"/>
    <property type="match status" value="1"/>
</dbReference>